<gene>
    <name evidence="2" type="ORF">MO867_04325</name>
</gene>
<evidence type="ECO:0000313" key="3">
    <source>
        <dbReference type="Proteomes" id="UP001139028"/>
    </source>
</evidence>
<dbReference type="InterPro" id="IPR013988">
    <property type="entry name" value="YjdM_C"/>
</dbReference>
<feature type="domain" description="PhnA protein N-terminal proteobacterial" evidence="1">
    <location>
        <begin position="7"/>
        <end position="52"/>
    </location>
</feature>
<dbReference type="InterPro" id="IPR013991">
    <property type="entry name" value="PhnaA_N_proteobac"/>
</dbReference>
<dbReference type="Proteomes" id="UP001139028">
    <property type="component" value="Unassembled WGS sequence"/>
</dbReference>
<comment type="caution">
    <text evidence="2">The sequence shown here is derived from an EMBL/GenBank/DDBJ whole genome shotgun (WGS) entry which is preliminary data.</text>
</comment>
<name>A0A9X2EQ61_9GAMM</name>
<evidence type="ECO:0000313" key="2">
    <source>
        <dbReference type="EMBL" id="MCO1333561.1"/>
    </source>
</evidence>
<dbReference type="Gene3D" id="2.30.30.40">
    <property type="entry name" value="SH3 Domains"/>
    <property type="match status" value="1"/>
</dbReference>
<protein>
    <submittedName>
        <fullName evidence="2">PhnA domain-containing protein</fullName>
    </submittedName>
</protein>
<dbReference type="PANTHER" id="PTHR30305:SF3">
    <property type="entry name" value="PROTEIN YJDM"/>
    <property type="match status" value="1"/>
</dbReference>
<sequence>MTVSQAQLLQRSEHRCELCKANNELAAYPVPQSNGYPNAEVLLCLTCRDQLENPAQIDGAHWHCLSDSMWNPEPAVQVLAWRILKRLSSETWAQDLFDMLYLDADLLAWAEAGSIPQTDDLPIHRDSNGVQLLSGDSVVIIKDLDVKGSSLVAKRGTTVRGISLTDNPEQVEGRVEGQRIVILTKFVKKSG</sequence>
<dbReference type="SMART" id="SM00782">
    <property type="entry name" value="PhnA_Zn_Ribbon"/>
    <property type="match status" value="1"/>
</dbReference>
<keyword evidence="3" id="KW-1185">Reference proteome</keyword>
<reference evidence="2" key="1">
    <citation type="journal article" date="2022" name="Arch. Microbiol.">
        <title>Microbulbifer okhotskensis sp. nov., isolated from a deep bottom sediment of the Okhotsk Sea.</title>
        <authorList>
            <person name="Romanenko L."/>
            <person name="Kurilenko V."/>
            <person name="Otstavnykh N."/>
            <person name="Velansky P."/>
            <person name="Isaeva M."/>
            <person name="Mikhailov V."/>
        </authorList>
    </citation>
    <scope>NUCLEOTIDE SEQUENCE</scope>
    <source>
        <strain evidence="2">OS29</strain>
    </source>
</reference>
<proteinExistence type="predicted"/>
<organism evidence="2 3">
    <name type="scientific">Microbulbifer okhotskensis</name>
    <dbReference type="NCBI Taxonomy" id="2926617"/>
    <lineage>
        <taxon>Bacteria</taxon>
        <taxon>Pseudomonadati</taxon>
        <taxon>Pseudomonadota</taxon>
        <taxon>Gammaproteobacteria</taxon>
        <taxon>Cellvibrionales</taxon>
        <taxon>Microbulbiferaceae</taxon>
        <taxon>Microbulbifer</taxon>
    </lineage>
</organism>
<accession>A0A9X2EQ61</accession>
<evidence type="ECO:0000259" key="1">
    <source>
        <dbReference type="SMART" id="SM00782"/>
    </source>
</evidence>
<dbReference type="AlphaFoldDB" id="A0A9X2EQ61"/>
<dbReference type="Pfam" id="PF03831">
    <property type="entry name" value="YjdM"/>
    <property type="match status" value="1"/>
</dbReference>
<dbReference type="RefSeq" id="WP_252464957.1">
    <property type="nucleotide sequence ID" value="NZ_JALBWM010000011.1"/>
</dbReference>
<dbReference type="SUPFAM" id="SSF82057">
    <property type="entry name" value="Prokaryotic SH3-related domain"/>
    <property type="match status" value="1"/>
</dbReference>
<dbReference type="PANTHER" id="PTHR30305">
    <property type="entry name" value="PROTEIN YJDM-RELATED"/>
    <property type="match status" value="1"/>
</dbReference>
<dbReference type="EMBL" id="JALBWM010000011">
    <property type="protein sequence ID" value="MCO1333561.1"/>
    <property type="molecule type" value="Genomic_DNA"/>
</dbReference>